<gene>
    <name evidence="6" type="primary">iclR_3</name>
    <name evidence="6" type="ORF">RIdsm_01339</name>
</gene>
<evidence type="ECO:0000313" key="6">
    <source>
        <dbReference type="EMBL" id="QEW25552.1"/>
    </source>
</evidence>
<reference evidence="6 7" key="1">
    <citation type="submission" date="2018-08" db="EMBL/GenBank/DDBJ databases">
        <title>Genetic Globetrotter - A new plasmid hitch-hiking vast phylogenetic and geographic distances.</title>
        <authorList>
            <person name="Vollmers J."/>
            <person name="Petersen J."/>
        </authorList>
    </citation>
    <scope>NUCLEOTIDE SEQUENCE [LARGE SCALE GENOMIC DNA]</scope>
    <source>
        <strain evidence="6 7">DSM 26383</strain>
    </source>
</reference>
<dbReference type="GO" id="GO:0003700">
    <property type="term" value="F:DNA-binding transcription factor activity"/>
    <property type="evidence" value="ECO:0007669"/>
    <property type="project" value="TreeGrafter"/>
</dbReference>
<dbReference type="InterPro" id="IPR050707">
    <property type="entry name" value="HTH_MetabolicPath_Reg"/>
</dbReference>
<protein>
    <submittedName>
        <fullName evidence="6">Acetate operon repressor</fullName>
    </submittedName>
</protein>
<proteinExistence type="predicted"/>
<dbReference type="KEGG" id="rid:RIdsm_01339"/>
<dbReference type="Gene3D" id="1.10.10.10">
    <property type="entry name" value="Winged helix-like DNA-binding domain superfamily/Winged helix DNA-binding domain"/>
    <property type="match status" value="1"/>
</dbReference>
<dbReference type="RefSeq" id="WP_057814713.1">
    <property type="nucleotide sequence ID" value="NZ_CP031598.1"/>
</dbReference>
<name>A0A5P3A835_9RHOB</name>
<dbReference type="Gene3D" id="3.30.450.40">
    <property type="match status" value="1"/>
</dbReference>
<dbReference type="PROSITE" id="PS51078">
    <property type="entry name" value="ICLR_ED"/>
    <property type="match status" value="1"/>
</dbReference>
<dbReference type="InterPro" id="IPR029016">
    <property type="entry name" value="GAF-like_dom_sf"/>
</dbReference>
<keyword evidence="3" id="KW-0804">Transcription</keyword>
<dbReference type="PANTHER" id="PTHR30136:SF35">
    <property type="entry name" value="HTH-TYPE TRANSCRIPTIONAL REGULATOR RV1719"/>
    <property type="match status" value="1"/>
</dbReference>
<dbReference type="AlphaFoldDB" id="A0A5P3A835"/>
<sequence length="260" mass="28974">MLVRRVEDVLELLEFYAEFQKPATISEVSQHFGWPRSSTFNILTTMSSRGYLYESGGKGQYYPTSRLFRVAQSINAGAPLPDAVISLLDELAEDTEETVFLAAPSGLQAVFLEVRQSPHRVRYFADVGGQIPLFATATGQAILSQLPERHVDSILRRVRFERYGPGTPMSIDEVMRSIRQSLRRGYFVSASNYSQDLGGVSVPLVIDGRAYAITVAGPLSRFEPRQLDYVKLLHDRVPAYLGTDFFSDSVKGLKPLATTE</sequence>
<evidence type="ECO:0000256" key="1">
    <source>
        <dbReference type="ARBA" id="ARBA00023015"/>
    </source>
</evidence>
<accession>A0A5P3A835</accession>
<dbReference type="PROSITE" id="PS51077">
    <property type="entry name" value="HTH_ICLR"/>
    <property type="match status" value="1"/>
</dbReference>
<dbReference type="SUPFAM" id="SSF46785">
    <property type="entry name" value="Winged helix' DNA-binding domain"/>
    <property type="match status" value="1"/>
</dbReference>
<dbReference type="Pfam" id="PF09339">
    <property type="entry name" value="HTH_IclR"/>
    <property type="match status" value="1"/>
</dbReference>
<feature type="domain" description="IclR-ED" evidence="5">
    <location>
        <begin position="66"/>
        <end position="247"/>
    </location>
</feature>
<dbReference type="Proteomes" id="UP000325785">
    <property type="component" value="Chromosome"/>
</dbReference>
<dbReference type="PANTHER" id="PTHR30136">
    <property type="entry name" value="HELIX-TURN-HELIX TRANSCRIPTIONAL REGULATOR, ICLR FAMILY"/>
    <property type="match status" value="1"/>
</dbReference>
<dbReference type="InterPro" id="IPR036390">
    <property type="entry name" value="WH_DNA-bd_sf"/>
</dbReference>
<dbReference type="OrthoDB" id="6057486at2"/>
<evidence type="ECO:0000259" key="4">
    <source>
        <dbReference type="PROSITE" id="PS51077"/>
    </source>
</evidence>
<dbReference type="GO" id="GO:0003677">
    <property type="term" value="F:DNA binding"/>
    <property type="evidence" value="ECO:0007669"/>
    <property type="project" value="UniProtKB-KW"/>
</dbReference>
<dbReference type="SMART" id="SM00346">
    <property type="entry name" value="HTH_ICLR"/>
    <property type="match status" value="1"/>
</dbReference>
<keyword evidence="1" id="KW-0805">Transcription regulation</keyword>
<dbReference type="Pfam" id="PF01614">
    <property type="entry name" value="IclR_C"/>
    <property type="match status" value="1"/>
</dbReference>
<dbReference type="InterPro" id="IPR005471">
    <property type="entry name" value="Tscrpt_reg_IclR_N"/>
</dbReference>
<dbReference type="EMBL" id="CP031598">
    <property type="protein sequence ID" value="QEW25552.1"/>
    <property type="molecule type" value="Genomic_DNA"/>
</dbReference>
<feature type="domain" description="HTH iclR-type" evidence="4">
    <location>
        <begin position="3"/>
        <end position="65"/>
    </location>
</feature>
<dbReference type="InterPro" id="IPR036388">
    <property type="entry name" value="WH-like_DNA-bd_sf"/>
</dbReference>
<dbReference type="InterPro" id="IPR014757">
    <property type="entry name" value="Tscrpt_reg_IclR_C"/>
</dbReference>
<organism evidence="6 7">
    <name type="scientific">Roseovarius indicus</name>
    <dbReference type="NCBI Taxonomy" id="540747"/>
    <lineage>
        <taxon>Bacteria</taxon>
        <taxon>Pseudomonadati</taxon>
        <taxon>Pseudomonadota</taxon>
        <taxon>Alphaproteobacteria</taxon>
        <taxon>Rhodobacterales</taxon>
        <taxon>Roseobacteraceae</taxon>
        <taxon>Roseovarius</taxon>
    </lineage>
</organism>
<evidence type="ECO:0000256" key="2">
    <source>
        <dbReference type="ARBA" id="ARBA00023125"/>
    </source>
</evidence>
<dbReference type="GO" id="GO:0045892">
    <property type="term" value="P:negative regulation of DNA-templated transcription"/>
    <property type="evidence" value="ECO:0007669"/>
    <property type="project" value="TreeGrafter"/>
</dbReference>
<keyword evidence="2" id="KW-0238">DNA-binding</keyword>
<evidence type="ECO:0000259" key="5">
    <source>
        <dbReference type="PROSITE" id="PS51078"/>
    </source>
</evidence>
<dbReference type="SUPFAM" id="SSF55781">
    <property type="entry name" value="GAF domain-like"/>
    <property type="match status" value="1"/>
</dbReference>
<evidence type="ECO:0000313" key="7">
    <source>
        <dbReference type="Proteomes" id="UP000325785"/>
    </source>
</evidence>
<evidence type="ECO:0000256" key="3">
    <source>
        <dbReference type="ARBA" id="ARBA00023163"/>
    </source>
</evidence>